<name>K1T0S9_9ZZZZ</name>
<comment type="caution">
    <text evidence="1">The sequence shown here is derived from an EMBL/GenBank/DDBJ whole genome shotgun (WGS) entry which is preliminary data.</text>
</comment>
<organism evidence="1">
    <name type="scientific">human gut metagenome</name>
    <dbReference type="NCBI Taxonomy" id="408170"/>
    <lineage>
        <taxon>unclassified sequences</taxon>
        <taxon>metagenomes</taxon>
        <taxon>organismal metagenomes</taxon>
    </lineage>
</organism>
<protein>
    <submittedName>
        <fullName evidence="1">Uncharacterized protein</fullName>
    </submittedName>
</protein>
<proteinExistence type="predicted"/>
<dbReference type="EMBL" id="AJWY01006569">
    <property type="protein sequence ID" value="EKC66482.1"/>
    <property type="molecule type" value="Genomic_DNA"/>
</dbReference>
<feature type="non-terminal residue" evidence="1">
    <location>
        <position position="258"/>
    </location>
</feature>
<evidence type="ECO:0000313" key="1">
    <source>
        <dbReference type="EMBL" id="EKC66482.1"/>
    </source>
</evidence>
<reference evidence="1" key="1">
    <citation type="journal article" date="2013" name="Environ. Microbiol.">
        <title>Microbiota from the distal guts of lean and obese adolescents exhibit partial functional redundancy besides clear differences in community structure.</title>
        <authorList>
            <person name="Ferrer M."/>
            <person name="Ruiz A."/>
            <person name="Lanza F."/>
            <person name="Haange S.B."/>
            <person name="Oberbach A."/>
            <person name="Till H."/>
            <person name="Bargiela R."/>
            <person name="Campoy C."/>
            <person name="Segura M.T."/>
            <person name="Richter M."/>
            <person name="von Bergen M."/>
            <person name="Seifert J."/>
            <person name="Suarez A."/>
        </authorList>
    </citation>
    <scope>NUCLEOTIDE SEQUENCE</scope>
</reference>
<sequence>MDDVTIEYYATAESGSWGSVGKAWMPLEGGTKDLLTYPAIGEGTQEVRITWGGSKDYAAWQWQGNVAVTGRAAAPFTRKEGVTEVSMVYNKDQSINYEATAQALREALLVSADPNVSINDVTVEYNAGTDLAKNFRPLDFDGFGFKFGLNEQTIRFTWRGNADYQAYTAEVTVEMTDSREASAIVLKPSISLIYNKDAAAMTQQIFEYVIDWDDSTLPDKSTLSADDFTIEYYATAKVVAGDLGGDVGLQKWVPIEGE</sequence>
<gene>
    <name evidence="1" type="ORF">LEA_09784</name>
</gene>
<dbReference type="AlphaFoldDB" id="K1T0S9"/>
<accession>K1T0S9</accession>